<dbReference type="Proteomes" id="UP000244890">
    <property type="component" value="Chromosome"/>
</dbReference>
<feature type="chain" id="PRO_5016052602" evidence="1">
    <location>
        <begin position="22"/>
        <end position="278"/>
    </location>
</feature>
<accession>A0A2U8FCZ3</accession>
<evidence type="ECO:0000259" key="2">
    <source>
        <dbReference type="Pfam" id="PF08450"/>
    </source>
</evidence>
<dbReference type="SUPFAM" id="SSF63829">
    <property type="entry name" value="Calcium-dependent phosphotriesterase"/>
    <property type="match status" value="1"/>
</dbReference>
<feature type="signal peptide" evidence="1">
    <location>
        <begin position="1"/>
        <end position="21"/>
    </location>
</feature>
<dbReference type="InterPro" id="IPR011042">
    <property type="entry name" value="6-blade_b-propeller_TolB-like"/>
</dbReference>
<dbReference type="AlphaFoldDB" id="A0A2U8FCZ3"/>
<dbReference type="OrthoDB" id="7675395at2"/>
<keyword evidence="3" id="KW-0067">ATP-binding</keyword>
<gene>
    <name evidence="3" type="ORF">CDV25_02220</name>
</gene>
<evidence type="ECO:0000256" key="1">
    <source>
        <dbReference type="SAM" id="SignalP"/>
    </source>
</evidence>
<reference evidence="3 4" key="1">
    <citation type="submission" date="2017-06" db="EMBL/GenBank/DDBJ databases">
        <title>Complete genome of Helicobacter apodemus.</title>
        <authorList>
            <person name="Cho S."/>
        </authorList>
    </citation>
    <scope>NUCLEOTIDE SEQUENCE [LARGE SCALE GENOMIC DNA]</scope>
    <source>
        <strain evidence="4">SNUVETPUB-15-01</strain>
    </source>
</reference>
<keyword evidence="3" id="KW-0547">Nucleotide-binding</keyword>
<dbReference type="Pfam" id="PF08450">
    <property type="entry name" value="SGL"/>
    <property type="match status" value="1"/>
</dbReference>
<feature type="domain" description="SMP-30/Gluconolactonase/LRE-like region" evidence="2">
    <location>
        <begin position="140"/>
        <end position="244"/>
    </location>
</feature>
<organism evidence="3 4">
    <name type="scientific">Helicobacter apodemus</name>
    <dbReference type="NCBI Taxonomy" id="135569"/>
    <lineage>
        <taxon>Bacteria</taxon>
        <taxon>Pseudomonadati</taxon>
        <taxon>Campylobacterota</taxon>
        <taxon>Epsilonproteobacteria</taxon>
        <taxon>Campylobacterales</taxon>
        <taxon>Helicobacteraceae</taxon>
        <taxon>Helicobacter</taxon>
    </lineage>
</organism>
<keyword evidence="1" id="KW-0732">Signal</keyword>
<evidence type="ECO:0000313" key="4">
    <source>
        <dbReference type="Proteomes" id="UP000244890"/>
    </source>
</evidence>
<proteinExistence type="predicted"/>
<evidence type="ECO:0000313" key="3">
    <source>
        <dbReference type="EMBL" id="AWI33707.1"/>
    </source>
</evidence>
<name>A0A2U8FCZ3_9HELI</name>
<dbReference type="EMBL" id="CP021886">
    <property type="protein sequence ID" value="AWI33707.1"/>
    <property type="molecule type" value="Genomic_DNA"/>
</dbReference>
<dbReference type="GO" id="GO:0005524">
    <property type="term" value="F:ATP binding"/>
    <property type="evidence" value="ECO:0007669"/>
    <property type="project" value="UniProtKB-KW"/>
</dbReference>
<dbReference type="KEGG" id="had:CDV25_02220"/>
<protein>
    <submittedName>
        <fullName evidence="3">ATP-binding protein</fullName>
    </submittedName>
</protein>
<dbReference type="Gene3D" id="2.120.10.30">
    <property type="entry name" value="TolB, C-terminal domain"/>
    <property type="match status" value="1"/>
</dbReference>
<sequence length="278" mass="30490">MREKIAKAVCALGICLSALNAQEISGFASPESIWVEGNSVYVANVGEKLAPLIKDNDGFISKLDTQGNIIELHFLSNLNAPKGMTQLDNTLFVVDIDTLKGFDILSKKQVFSLPIVGSVFLNDIAAYDNNTLFMSDTDTGIIHKVNVKNKKYETFMKLDADKYGRPNGLLFDKDKTKLYVANTRGGEVLSIDMQSLGIKTLIAQKGAYDGLAFAKNGDLLVSNWGENGKGAIYRVDKKGKKSTLNLPFIKGPADMFSDGKFLWIPKMGENKILKINLP</sequence>
<dbReference type="RefSeq" id="WP_108910591.1">
    <property type="nucleotide sequence ID" value="NZ_CP021886.1"/>
</dbReference>
<dbReference type="InterPro" id="IPR013658">
    <property type="entry name" value="SGL"/>
</dbReference>